<dbReference type="SUPFAM" id="SSF55681">
    <property type="entry name" value="Class II aaRS and biotin synthetases"/>
    <property type="match status" value="1"/>
</dbReference>
<evidence type="ECO:0000256" key="15">
    <source>
        <dbReference type="HAMAP-Rule" id="MF_00036"/>
    </source>
</evidence>
<dbReference type="SUPFAM" id="SSF50447">
    <property type="entry name" value="Translation proteins"/>
    <property type="match status" value="1"/>
</dbReference>
<keyword evidence="8 15" id="KW-0862">Zinc</keyword>
<dbReference type="Pfam" id="PF07973">
    <property type="entry name" value="tRNA_SAD"/>
    <property type="match status" value="1"/>
</dbReference>
<dbReference type="Proteomes" id="UP000051999">
    <property type="component" value="Unassembled WGS sequence"/>
</dbReference>
<dbReference type="Gene3D" id="6.10.250.550">
    <property type="match status" value="1"/>
</dbReference>
<feature type="coiled-coil region" evidence="16">
    <location>
        <begin position="778"/>
        <end position="805"/>
    </location>
</feature>
<dbReference type="GO" id="GO:0000049">
    <property type="term" value="F:tRNA binding"/>
    <property type="evidence" value="ECO:0007669"/>
    <property type="project" value="UniProtKB-KW"/>
</dbReference>
<keyword evidence="11 15" id="KW-0648">Protein biosynthesis</keyword>
<keyword evidence="4 15" id="KW-0820">tRNA-binding</keyword>
<dbReference type="InterPro" id="IPR009000">
    <property type="entry name" value="Transl_B-barrel_sf"/>
</dbReference>
<evidence type="ECO:0000256" key="16">
    <source>
        <dbReference type="SAM" id="Coils"/>
    </source>
</evidence>
<dbReference type="FunFam" id="3.30.930.10:FF:000046">
    <property type="entry name" value="Alanine--tRNA ligase"/>
    <property type="match status" value="1"/>
</dbReference>
<proteinExistence type="inferred from homology"/>
<dbReference type="GO" id="GO:0005524">
    <property type="term" value="F:ATP binding"/>
    <property type="evidence" value="ECO:0007669"/>
    <property type="project" value="UniProtKB-UniRule"/>
</dbReference>
<evidence type="ECO:0000256" key="7">
    <source>
        <dbReference type="ARBA" id="ARBA00022741"/>
    </source>
</evidence>
<dbReference type="Gene3D" id="3.30.980.10">
    <property type="entry name" value="Threonyl-trna Synthetase, Chain A, domain 2"/>
    <property type="match status" value="1"/>
</dbReference>
<dbReference type="Pfam" id="PF01411">
    <property type="entry name" value="tRNA-synt_2c"/>
    <property type="match status" value="1"/>
</dbReference>
<dbReference type="GO" id="GO:0004813">
    <property type="term" value="F:alanine-tRNA ligase activity"/>
    <property type="evidence" value="ECO:0007669"/>
    <property type="project" value="UniProtKB-UniRule"/>
</dbReference>
<evidence type="ECO:0000256" key="9">
    <source>
        <dbReference type="ARBA" id="ARBA00022840"/>
    </source>
</evidence>
<dbReference type="PATRIC" id="fig|1114972.6.peg.564"/>
<feature type="binding site" evidence="15">
    <location>
        <position position="711"/>
    </location>
    <ligand>
        <name>Zn(2+)</name>
        <dbReference type="ChEBI" id="CHEBI:29105"/>
    </ligand>
</feature>
<dbReference type="Gene3D" id="3.30.54.20">
    <property type="match status" value="1"/>
</dbReference>
<evidence type="ECO:0000256" key="14">
    <source>
        <dbReference type="ARBA" id="ARBA00048300"/>
    </source>
</evidence>
<dbReference type="SUPFAM" id="SSF55186">
    <property type="entry name" value="ThrRS/AlaRS common domain"/>
    <property type="match status" value="1"/>
</dbReference>
<dbReference type="FunFam" id="3.30.980.10:FF:000004">
    <property type="entry name" value="Alanine--tRNA ligase, cytoplasmic"/>
    <property type="match status" value="1"/>
</dbReference>
<dbReference type="InterPro" id="IPR018162">
    <property type="entry name" value="Ala-tRNA-ligase_IIc_anticod-bd"/>
</dbReference>
<evidence type="ECO:0000256" key="10">
    <source>
        <dbReference type="ARBA" id="ARBA00022884"/>
    </source>
</evidence>
<feature type="domain" description="Alanyl-transfer RNA synthetases family profile" evidence="17">
    <location>
        <begin position="43"/>
        <end position="754"/>
    </location>
</feature>
<comment type="function">
    <text evidence="13 15">Catalyzes the attachment of alanine to tRNA(Ala) in a two-step reaction: alanine is first activated by ATP to form Ala-AMP and then transferred to the acceptor end of tRNA(Ala). Also edits incorrectly charged Ser-tRNA(Ala) and Gly-tRNA(Ala) via its editing domain.</text>
</comment>
<gene>
    <name evidence="15" type="primary">alaS</name>
    <name evidence="18" type="ORF">FD35_GL000564</name>
</gene>
<dbReference type="InterPro" id="IPR002318">
    <property type="entry name" value="Ala-tRNA-lgiase_IIc"/>
</dbReference>
<dbReference type="InterPro" id="IPR018163">
    <property type="entry name" value="Thr/Ala-tRNA-synth_IIc_edit"/>
</dbReference>
<dbReference type="FunFam" id="3.30.54.20:FF:000001">
    <property type="entry name" value="Alanine--tRNA ligase"/>
    <property type="match status" value="1"/>
</dbReference>
<keyword evidence="6 15" id="KW-0479">Metal-binding</keyword>
<comment type="similarity">
    <text evidence="2 15">Belongs to the class-II aminoacyl-tRNA synthetase family.</text>
</comment>
<evidence type="ECO:0000256" key="8">
    <source>
        <dbReference type="ARBA" id="ARBA00022833"/>
    </source>
</evidence>
<dbReference type="InterPro" id="IPR045864">
    <property type="entry name" value="aa-tRNA-synth_II/BPL/LPL"/>
</dbReference>
<dbReference type="InterPro" id="IPR050058">
    <property type="entry name" value="Ala-tRNA_ligase"/>
</dbReference>
<name>A0A0R1RBU2_9LACO</name>
<evidence type="ECO:0000313" key="19">
    <source>
        <dbReference type="Proteomes" id="UP000051999"/>
    </source>
</evidence>
<evidence type="ECO:0000256" key="1">
    <source>
        <dbReference type="ARBA" id="ARBA00004496"/>
    </source>
</evidence>
<feature type="binding site" evidence="15">
    <location>
        <position position="715"/>
    </location>
    <ligand>
        <name>Zn(2+)</name>
        <dbReference type="ChEBI" id="CHEBI:29105"/>
    </ligand>
</feature>
<evidence type="ECO:0000256" key="3">
    <source>
        <dbReference type="ARBA" id="ARBA00022490"/>
    </source>
</evidence>
<dbReference type="PRINTS" id="PR00980">
    <property type="entry name" value="TRNASYNTHALA"/>
</dbReference>
<dbReference type="PROSITE" id="PS50860">
    <property type="entry name" value="AA_TRNA_LIGASE_II_ALA"/>
    <property type="match status" value="1"/>
</dbReference>
<evidence type="ECO:0000313" key="18">
    <source>
        <dbReference type="EMBL" id="KRL54161.1"/>
    </source>
</evidence>
<dbReference type="InterPro" id="IPR012947">
    <property type="entry name" value="tRNA_SAD"/>
</dbReference>
<dbReference type="PANTHER" id="PTHR11777">
    <property type="entry name" value="ALANYL-TRNA SYNTHETASE"/>
    <property type="match status" value="1"/>
</dbReference>
<comment type="catalytic activity">
    <reaction evidence="14 15">
        <text>tRNA(Ala) + L-alanine + ATP = L-alanyl-tRNA(Ala) + AMP + diphosphate</text>
        <dbReference type="Rhea" id="RHEA:12540"/>
        <dbReference type="Rhea" id="RHEA-COMP:9657"/>
        <dbReference type="Rhea" id="RHEA-COMP:9923"/>
        <dbReference type="ChEBI" id="CHEBI:30616"/>
        <dbReference type="ChEBI" id="CHEBI:33019"/>
        <dbReference type="ChEBI" id="CHEBI:57972"/>
        <dbReference type="ChEBI" id="CHEBI:78442"/>
        <dbReference type="ChEBI" id="CHEBI:78497"/>
        <dbReference type="ChEBI" id="CHEBI:456215"/>
        <dbReference type="EC" id="6.1.1.7"/>
    </reaction>
</comment>
<dbReference type="FunFam" id="3.10.310.40:FF:000001">
    <property type="entry name" value="Alanine--tRNA ligase"/>
    <property type="match status" value="1"/>
</dbReference>
<comment type="domain">
    <text evidence="15">Consists of three domains; the N-terminal catalytic domain, the editing domain and the C-terminal C-Ala domain. The editing domain removes incorrectly charged amino acids, while the C-Ala domain, along with tRNA(Ala), serves as a bridge to cooperatively bring together the editing and aminoacylation centers thus stimulating deacylation of misacylated tRNAs.</text>
</comment>
<comment type="cofactor">
    <cofactor evidence="15">
        <name>Zn(2+)</name>
        <dbReference type="ChEBI" id="CHEBI:29105"/>
    </cofactor>
    <text evidence="15">Binds 1 zinc ion per subunit.</text>
</comment>
<dbReference type="HAMAP" id="MF_00036_B">
    <property type="entry name" value="Ala_tRNA_synth_B"/>
    <property type="match status" value="1"/>
</dbReference>
<evidence type="ECO:0000256" key="6">
    <source>
        <dbReference type="ARBA" id="ARBA00022723"/>
    </source>
</evidence>
<feature type="binding site" evidence="15">
    <location>
        <position position="609"/>
    </location>
    <ligand>
        <name>Zn(2+)</name>
        <dbReference type="ChEBI" id="CHEBI:29105"/>
    </ligand>
</feature>
<keyword evidence="5 15" id="KW-0436">Ligase</keyword>
<sequence length="921" mass="101567">MSEWLTTTSLQAKWYRGPWPSLQAAVLFFVSVTGDERKVMKELTSSQVRQMYLDFFEQHGHKIMPSASLVPVDDPTLLWINSGVATMKKYFDGSVVPDNPRMTSSQKSIRTNDIENVGRTARHHTLFEMLGNFSVGDYFKHDAVHWAWELLTGEQWFDFDPEKLYITVYPKDTDAKAEWLDAGVKEDHIVEAEDNFWDIGQGPSGPDSEIFYDRGQEMNNVAEDDPENYPGGENERYLEIWNIVFSQFNHTPEGTYEPLPHKNIDTGMGLERVVSVFQHARTNFETDLFLPIIRATEQLSDGKKYEANKNDDVSFKIIADHARAVTFAIGDGALPSNEGRGYVIRRLIRRAILNGKKLGINEAFLYKLVPVVGEIMKSHYPAVLEQADYIAGVIHSEEDRFNVTLDTGLSLLNDTIAATKAAGKTQLDGAEAFKLFDTYGFPVELTTEYAGDEGLGVDQDGFKSEMEKQRARARNARSSAKSMGVQRALLTDIKSVSKYVGYNQLTVENAKLLDIIVDEKLVDQTDDNVDSAEVIFDMTPFYAEMGGQVADTGSIVDETGHQVAKVTDVQHAPNGQNLHTVKVTGKLVKGATYTLTVDAARHSKIEKNHTATHLLDQSLRNVLGTHTAQAGSLVEPHYLRFDFTHFGQVTSEDLHKVEQMVNDQIFAEIPVKTVETDIETAKKMGAIAMFSEKYGKRVRVVSVGDFNTEFCGGDHVSNTNELGLFKIVSETGVGAGVRRIEAVTAGDAFKFLNDEENLLSQTAALVKAPQLKEVPHRVEALQGEVKQLESDQRALQAKMASQQAASAFDNIETVNGTSLIAQQVNVAGMGQLRQLADDWKQKLPSDVLVLATANEGKASLLVAMAPDQVKAGRKAGDLIKAIAPAINGGGGGRPDMAQAGGKNPDGISEALAQAKTWLEKQ</sequence>
<dbReference type="AlphaFoldDB" id="A0A0R1RBU2"/>
<dbReference type="Gene3D" id="3.30.930.10">
    <property type="entry name" value="Bira Bifunctional Protein, Domain 2"/>
    <property type="match status" value="1"/>
</dbReference>
<dbReference type="GO" id="GO:0008270">
    <property type="term" value="F:zinc ion binding"/>
    <property type="evidence" value="ECO:0007669"/>
    <property type="project" value="UniProtKB-UniRule"/>
</dbReference>
<evidence type="ECO:0000256" key="12">
    <source>
        <dbReference type="ARBA" id="ARBA00023146"/>
    </source>
</evidence>
<keyword evidence="10 15" id="KW-0694">RNA-binding</keyword>
<comment type="caution">
    <text evidence="18">The sequence shown here is derived from an EMBL/GenBank/DDBJ whole genome shotgun (WGS) entry which is preliminary data.</text>
</comment>
<keyword evidence="3 15" id="KW-0963">Cytoplasm</keyword>
<dbReference type="InterPro" id="IPR003156">
    <property type="entry name" value="DHHA1_dom"/>
</dbReference>
<dbReference type="SUPFAM" id="SSF101353">
    <property type="entry name" value="Putative anticodon-binding domain of alanyl-tRNA synthetase (AlaRS)"/>
    <property type="match status" value="1"/>
</dbReference>
<feature type="binding site" evidence="15">
    <location>
        <position position="613"/>
    </location>
    <ligand>
        <name>Zn(2+)</name>
        <dbReference type="ChEBI" id="CHEBI:29105"/>
    </ligand>
</feature>
<dbReference type="NCBIfam" id="TIGR00344">
    <property type="entry name" value="alaS"/>
    <property type="match status" value="1"/>
</dbReference>
<evidence type="ECO:0000256" key="2">
    <source>
        <dbReference type="ARBA" id="ARBA00008226"/>
    </source>
</evidence>
<dbReference type="eggNOG" id="COG0013">
    <property type="taxonomic scope" value="Bacteria"/>
</dbReference>
<dbReference type="Gene3D" id="2.40.30.130">
    <property type="match status" value="1"/>
</dbReference>
<dbReference type="InterPro" id="IPR023033">
    <property type="entry name" value="Ala_tRNA_ligase_euk/bac"/>
</dbReference>
<dbReference type="GO" id="GO:0140096">
    <property type="term" value="F:catalytic activity, acting on a protein"/>
    <property type="evidence" value="ECO:0007669"/>
    <property type="project" value="UniProtKB-ARBA"/>
</dbReference>
<keyword evidence="9 15" id="KW-0067">ATP-binding</keyword>
<reference evidence="18 19" key="1">
    <citation type="journal article" date="2015" name="Genome Announc.">
        <title>Expanding the biotechnology potential of lactobacilli through comparative genomics of 213 strains and associated genera.</title>
        <authorList>
            <person name="Sun Z."/>
            <person name="Harris H.M."/>
            <person name="McCann A."/>
            <person name="Guo C."/>
            <person name="Argimon S."/>
            <person name="Zhang W."/>
            <person name="Yang X."/>
            <person name="Jeffery I.B."/>
            <person name="Cooney J.C."/>
            <person name="Kagawa T.F."/>
            <person name="Liu W."/>
            <person name="Song Y."/>
            <person name="Salvetti E."/>
            <person name="Wrobel A."/>
            <person name="Rasinkangas P."/>
            <person name="Parkhill J."/>
            <person name="Rea M.C."/>
            <person name="O'Sullivan O."/>
            <person name="Ritari J."/>
            <person name="Douillard F.P."/>
            <person name="Paul Ross R."/>
            <person name="Yang R."/>
            <person name="Briner A.E."/>
            <person name="Felis G.E."/>
            <person name="de Vos W.M."/>
            <person name="Barrangou R."/>
            <person name="Klaenhammer T.R."/>
            <person name="Caufield P.W."/>
            <person name="Cui Y."/>
            <person name="Zhang H."/>
            <person name="O'Toole P.W."/>
        </authorList>
    </citation>
    <scope>NUCLEOTIDE SEQUENCE [LARGE SCALE GENOMIC DNA]</scope>
    <source>
        <strain evidence="18 19">DSM 15814</strain>
    </source>
</reference>
<protein>
    <recommendedName>
        <fullName evidence="15">Alanine--tRNA ligase</fullName>
        <ecNumber evidence="15">6.1.1.7</ecNumber>
    </recommendedName>
    <alternativeName>
        <fullName evidence="15">Alanyl-tRNA synthetase</fullName>
        <shortName evidence="15">AlaRS</shortName>
    </alternativeName>
</protein>
<keyword evidence="16" id="KW-0175">Coiled coil</keyword>
<comment type="subcellular location">
    <subcellularLocation>
        <location evidence="1 15">Cytoplasm</location>
    </subcellularLocation>
</comment>
<keyword evidence="7 15" id="KW-0547">Nucleotide-binding</keyword>
<evidence type="ECO:0000256" key="13">
    <source>
        <dbReference type="ARBA" id="ARBA00024779"/>
    </source>
</evidence>
<dbReference type="STRING" id="1114972.FD35_GL000564"/>
<dbReference type="EC" id="6.1.1.7" evidence="15"/>
<keyword evidence="12 15" id="KW-0030">Aminoacyl-tRNA synthetase</keyword>
<organism evidence="18 19">
    <name type="scientific">Furfurilactobacillus rossiae DSM 15814</name>
    <dbReference type="NCBI Taxonomy" id="1114972"/>
    <lineage>
        <taxon>Bacteria</taxon>
        <taxon>Bacillati</taxon>
        <taxon>Bacillota</taxon>
        <taxon>Bacilli</taxon>
        <taxon>Lactobacillales</taxon>
        <taxon>Lactobacillaceae</taxon>
        <taxon>Furfurilactobacillus</taxon>
    </lineage>
</organism>
<evidence type="ECO:0000256" key="5">
    <source>
        <dbReference type="ARBA" id="ARBA00022598"/>
    </source>
</evidence>
<dbReference type="Pfam" id="PF02272">
    <property type="entry name" value="DHHA1"/>
    <property type="match status" value="1"/>
</dbReference>
<evidence type="ECO:0000259" key="17">
    <source>
        <dbReference type="PROSITE" id="PS50860"/>
    </source>
</evidence>
<dbReference type="CDD" id="cd00673">
    <property type="entry name" value="AlaRS_core"/>
    <property type="match status" value="1"/>
</dbReference>
<dbReference type="InterPro" id="IPR018165">
    <property type="entry name" value="Ala-tRNA-synth_IIc_core"/>
</dbReference>
<dbReference type="GO" id="GO:0006419">
    <property type="term" value="P:alanyl-tRNA aminoacylation"/>
    <property type="evidence" value="ECO:0007669"/>
    <property type="project" value="UniProtKB-UniRule"/>
</dbReference>
<dbReference type="SMART" id="SM00863">
    <property type="entry name" value="tRNA_SAD"/>
    <property type="match status" value="1"/>
</dbReference>
<keyword evidence="19" id="KW-1185">Reference proteome</keyword>
<accession>A0A0R1RBU2</accession>
<dbReference type="EMBL" id="AZFF01000010">
    <property type="protein sequence ID" value="KRL54161.1"/>
    <property type="molecule type" value="Genomic_DNA"/>
</dbReference>
<dbReference type="InterPro" id="IPR018164">
    <property type="entry name" value="Ala-tRNA-synth_IIc_N"/>
</dbReference>
<dbReference type="GO" id="GO:0016740">
    <property type="term" value="F:transferase activity"/>
    <property type="evidence" value="ECO:0007669"/>
    <property type="project" value="UniProtKB-ARBA"/>
</dbReference>
<dbReference type="GO" id="GO:0005829">
    <property type="term" value="C:cytosol"/>
    <property type="evidence" value="ECO:0007669"/>
    <property type="project" value="TreeGrafter"/>
</dbReference>
<evidence type="ECO:0000256" key="11">
    <source>
        <dbReference type="ARBA" id="ARBA00022917"/>
    </source>
</evidence>
<dbReference type="GO" id="GO:0002161">
    <property type="term" value="F:aminoacyl-tRNA deacylase activity"/>
    <property type="evidence" value="ECO:0007669"/>
    <property type="project" value="TreeGrafter"/>
</dbReference>
<dbReference type="PANTHER" id="PTHR11777:SF9">
    <property type="entry name" value="ALANINE--TRNA LIGASE, CYTOPLASMIC"/>
    <property type="match status" value="1"/>
</dbReference>
<dbReference type="Gene3D" id="3.10.310.40">
    <property type="match status" value="1"/>
</dbReference>
<evidence type="ECO:0000256" key="4">
    <source>
        <dbReference type="ARBA" id="ARBA00022555"/>
    </source>
</evidence>